<dbReference type="OrthoDB" id="9785707at2"/>
<dbReference type="Proteomes" id="UP000240542">
    <property type="component" value="Unassembled WGS sequence"/>
</dbReference>
<dbReference type="RefSeq" id="WP_106584679.1">
    <property type="nucleotide sequence ID" value="NZ_PYGA01000014.1"/>
</dbReference>
<dbReference type="Gene3D" id="3.40.50.450">
    <property type="match status" value="1"/>
</dbReference>
<dbReference type="NCBIfam" id="TIGR00732">
    <property type="entry name" value="dprA"/>
    <property type="match status" value="1"/>
</dbReference>
<sequence length="436" mass="44091">MDDISAAGCGPKSAEPGDTDPGPAETGGSDPGPGPVATGGADAADTSQTTPPPGTALDRLGDDAAARACLSAAVEPGDPVLGALLAEHDATVVWDSLRTGRPLRRPADAAPGPFATRVRRWSARAAATVAESLLASADDLGLRLIPPGGPEWPGQLDDLADRRPVCLWVRGSHDLRFACLRSVAMVGSRAATGYGLHVAADLGCALAEHTWTLVSGGAYGIDAAAHRGALAGGAPTVAALACGLDIAYPRGHENLFADIAARGVLVSEHPPGTAPTRRGFLVRNRLIAALSAGTVVVEAGLRSGAMSTAAHTRDLCRALMAVPGPVTSALSAGCHRLLRDYQAVCVTCAADIIEQVGHVGSDLRAGGGSGLSRDLLDPDSRAVLDSVPRRGGAGAASIAAANDLPLDTALRRLGLLAAGGFIERGPTGWRVRPDTA</sequence>
<dbReference type="Pfam" id="PF02481">
    <property type="entry name" value="DNA_processg_A"/>
    <property type="match status" value="1"/>
</dbReference>
<dbReference type="EMBL" id="PYGA01000014">
    <property type="protein sequence ID" value="PSK95661.1"/>
    <property type="molecule type" value="Genomic_DNA"/>
</dbReference>
<dbReference type="InterPro" id="IPR003488">
    <property type="entry name" value="DprA"/>
</dbReference>
<evidence type="ECO:0000256" key="2">
    <source>
        <dbReference type="SAM" id="MobiDB-lite"/>
    </source>
</evidence>
<protein>
    <submittedName>
        <fullName evidence="4">DNA processing protein</fullName>
    </submittedName>
</protein>
<dbReference type="AlphaFoldDB" id="A0A2P8DEK8"/>
<feature type="domain" description="Smf/DprA SLOG" evidence="3">
    <location>
        <begin position="146"/>
        <end position="356"/>
    </location>
</feature>
<evidence type="ECO:0000256" key="1">
    <source>
        <dbReference type="ARBA" id="ARBA00006525"/>
    </source>
</evidence>
<keyword evidence="5" id="KW-1185">Reference proteome</keyword>
<dbReference type="GO" id="GO:0009294">
    <property type="term" value="P:DNA-mediated transformation"/>
    <property type="evidence" value="ECO:0007669"/>
    <property type="project" value="InterPro"/>
</dbReference>
<dbReference type="InterPro" id="IPR057666">
    <property type="entry name" value="DrpA_SLOG"/>
</dbReference>
<reference evidence="4 5" key="1">
    <citation type="submission" date="2018-03" db="EMBL/GenBank/DDBJ databases">
        <title>Genomic Encyclopedia of Archaeal and Bacterial Type Strains, Phase II (KMG-II): from individual species to whole genera.</title>
        <authorList>
            <person name="Goeker M."/>
        </authorList>
    </citation>
    <scope>NUCLEOTIDE SEQUENCE [LARGE SCALE GENOMIC DNA]</scope>
    <source>
        <strain evidence="4 5">DSM 45312</strain>
    </source>
</reference>
<evidence type="ECO:0000313" key="5">
    <source>
        <dbReference type="Proteomes" id="UP000240542"/>
    </source>
</evidence>
<comment type="similarity">
    <text evidence="1">Belongs to the DprA/Smf family.</text>
</comment>
<organism evidence="4 5">
    <name type="scientific">Murinocardiopsis flavida</name>
    <dbReference type="NCBI Taxonomy" id="645275"/>
    <lineage>
        <taxon>Bacteria</taxon>
        <taxon>Bacillati</taxon>
        <taxon>Actinomycetota</taxon>
        <taxon>Actinomycetes</taxon>
        <taxon>Streptosporangiales</taxon>
        <taxon>Nocardiopsidaceae</taxon>
        <taxon>Murinocardiopsis</taxon>
    </lineage>
</organism>
<evidence type="ECO:0000259" key="3">
    <source>
        <dbReference type="Pfam" id="PF02481"/>
    </source>
</evidence>
<proteinExistence type="inferred from homology"/>
<dbReference type="SUPFAM" id="SSF102405">
    <property type="entry name" value="MCP/YpsA-like"/>
    <property type="match status" value="1"/>
</dbReference>
<dbReference type="PANTHER" id="PTHR43022">
    <property type="entry name" value="PROTEIN SMF"/>
    <property type="match status" value="1"/>
</dbReference>
<dbReference type="PANTHER" id="PTHR43022:SF1">
    <property type="entry name" value="PROTEIN SMF"/>
    <property type="match status" value="1"/>
</dbReference>
<name>A0A2P8DEK8_9ACTN</name>
<feature type="region of interest" description="Disordered" evidence="2">
    <location>
        <begin position="1"/>
        <end position="56"/>
    </location>
</feature>
<gene>
    <name evidence="4" type="ORF">CLV63_11494</name>
</gene>
<comment type="caution">
    <text evidence="4">The sequence shown here is derived from an EMBL/GenBank/DDBJ whole genome shotgun (WGS) entry which is preliminary data.</text>
</comment>
<evidence type="ECO:0000313" key="4">
    <source>
        <dbReference type="EMBL" id="PSK95661.1"/>
    </source>
</evidence>
<accession>A0A2P8DEK8</accession>